<evidence type="ECO:0000256" key="4">
    <source>
        <dbReference type="PIRNR" id="PIRNR006181"/>
    </source>
</evidence>
<dbReference type="Gene3D" id="3.90.960.10">
    <property type="entry name" value="YbaK/aminoacyl-tRNA synthetase-associated domain"/>
    <property type="match status" value="1"/>
</dbReference>
<dbReference type="Pfam" id="PF04073">
    <property type="entry name" value="tRNA_edit"/>
    <property type="match status" value="1"/>
</dbReference>
<feature type="domain" description="YbaK/aminoacyl-tRNA synthetase-associated" evidence="5">
    <location>
        <begin position="38"/>
        <end position="149"/>
    </location>
</feature>
<dbReference type="GO" id="GO:0016829">
    <property type="term" value="F:lyase activity"/>
    <property type="evidence" value="ECO:0007669"/>
    <property type="project" value="UniProtKB-KW"/>
</dbReference>
<protein>
    <recommendedName>
        <fullName evidence="4">Cys-tRNA(Pro)/Cys-tRNA(Cys) deacylase</fullName>
        <ecNumber evidence="4">4.2.-.-</ecNumber>
    </recommendedName>
</protein>
<comment type="caution">
    <text evidence="6">The sequence shown here is derived from an EMBL/GenBank/DDBJ whole genome shotgun (WGS) entry which is preliminary data.</text>
</comment>
<evidence type="ECO:0000256" key="2">
    <source>
        <dbReference type="ARBA" id="ARBA00022917"/>
    </source>
</evidence>
<evidence type="ECO:0000313" key="6">
    <source>
        <dbReference type="EMBL" id="GGG11664.1"/>
    </source>
</evidence>
<proteinExistence type="inferred from homology"/>
<dbReference type="PANTHER" id="PTHR30411:SF0">
    <property type="entry name" value="CYS-TRNA(PRO)_CYS-TRNA(CYS) DEACYLASE YBAK"/>
    <property type="match status" value="1"/>
</dbReference>
<dbReference type="RefSeq" id="WP_188613190.1">
    <property type="nucleotide sequence ID" value="NZ_BMJT01000001.1"/>
</dbReference>
<accession>A0A917D5R3</accession>
<organism evidence="6 7">
    <name type="scientific">Lysinibacillus alkalisoli</name>
    <dbReference type="NCBI Taxonomy" id="1911548"/>
    <lineage>
        <taxon>Bacteria</taxon>
        <taxon>Bacillati</taxon>
        <taxon>Bacillota</taxon>
        <taxon>Bacilli</taxon>
        <taxon>Bacillales</taxon>
        <taxon>Bacillaceae</taxon>
        <taxon>Lysinibacillus</taxon>
    </lineage>
</organism>
<gene>
    <name evidence="6" type="primary">yjdI</name>
    <name evidence="6" type="ORF">GCM10007425_02480</name>
</gene>
<dbReference type="PIRSF" id="PIRSF006181">
    <property type="entry name" value="EbsC_YbaK"/>
    <property type="match status" value="1"/>
</dbReference>
<evidence type="ECO:0000313" key="7">
    <source>
        <dbReference type="Proteomes" id="UP000616608"/>
    </source>
</evidence>
<keyword evidence="3 4" id="KW-0456">Lyase</keyword>
<dbReference type="InterPro" id="IPR007214">
    <property type="entry name" value="YbaK/aa-tRNA-synth-assoc-dom"/>
</dbReference>
<dbReference type="SUPFAM" id="SSF55826">
    <property type="entry name" value="YbaK/ProRS associated domain"/>
    <property type="match status" value="1"/>
</dbReference>
<evidence type="ECO:0000256" key="3">
    <source>
        <dbReference type="ARBA" id="ARBA00023239"/>
    </source>
</evidence>
<dbReference type="InterPro" id="IPR004369">
    <property type="entry name" value="Prolyl-tRNA_editing_YbaK/EbsC"/>
</dbReference>
<dbReference type="NCBIfam" id="TIGR00011">
    <property type="entry name" value="YbaK_EbsC"/>
    <property type="match status" value="1"/>
</dbReference>
<dbReference type="EC" id="4.2.-.-" evidence="4"/>
<evidence type="ECO:0000259" key="5">
    <source>
        <dbReference type="Pfam" id="PF04073"/>
    </source>
</evidence>
<keyword evidence="7" id="KW-1185">Reference proteome</keyword>
<evidence type="ECO:0000256" key="1">
    <source>
        <dbReference type="ARBA" id="ARBA00009798"/>
    </source>
</evidence>
<dbReference type="GO" id="GO:0002161">
    <property type="term" value="F:aminoacyl-tRNA deacylase activity"/>
    <property type="evidence" value="ECO:0007669"/>
    <property type="project" value="InterPro"/>
</dbReference>
<dbReference type="EMBL" id="BMJT01000001">
    <property type="protein sequence ID" value="GGG11664.1"/>
    <property type="molecule type" value="Genomic_DNA"/>
</dbReference>
<comment type="similarity">
    <text evidence="1 4">Belongs to the prolyl-tRNA editing family. YbaK/EbsC subfamily.</text>
</comment>
<dbReference type="Proteomes" id="UP000616608">
    <property type="component" value="Unassembled WGS sequence"/>
</dbReference>
<name>A0A917D5R3_9BACI</name>
<keyword evidence="2 4" id="KW-0648">Protein biosynthesis</keyword>
<dbReference type="CDD" id="cd00002">
    <property type="entry name" value="YbaK_deacylase"/>
    <property type="match status" value="1"/>
</dbReference>
<dbReference type="InterPro" id="IPR036754">
    <property type="entry name" value="YbaK/aa-tRNA-synt-asso_dom_sf"/>
</dbReference>
<dbReference type="AlphaFoldDB" id="A0A917D5R3"/>
<reference evidence="6" key="2">
    <citation type="submission" date="2020-09" db="EMBL/GenBank/DDBJ databases">
        <authorList>
            <person name="Sun Q."/>
            <person name="Zhou Y."/>
        </authorList>
    </citation>
    <scope>NUCLEOTIDE SEQUENCE</scope>
    <source>
        <strain evidence="6">CGMCC 1.15760</strain>
    </source>
</reference>
<sequence>MAKKRLKTNAIRLLEQRDISFDVLEYTVNDGEIDGLSVANKINMEPKYVYKTLVTYASRDEVFIFVIPVTETLDLKAAAKIAKVKKLEMLPLDELLTVTGYVRGGCSPVGMKKMYPTIIDKSVDALDEIIVSAGKVGLQLHMAVADLIKVTHAQVHKITQ</sequence>
<dbReference type="PANTHER" id="PTHR30411">
    <property type="entry name" value="CYTOPLASMIC PROTEIN"/>
    <property type="match status" value="1"/>
</dbReference>
<reference evidence="6" key="1">
    <citation type="journal article" date="2014" name="Int. J. Syst. Evol. Microbiol.">
        <title>Complete genome sequence of Corynebacterium casei LMG S-19264T (=DSM 44701T), isolated from a smear-ripened cheese.</title>
        <authorList>
            <consortium name="US DOE Joint Genome Institute (JGI-PGF)"/>
            <person name="Walter F."/>
            <person name="Albersmeier A."/>
            <person name="Kalinowski J."/>
            <person name="Ruckert C."/>
        </authorList>
    </citation>
    <scope>NUCLEOTIDE SEQUENCE</scope>
    <source>
        <strain evidence="6">CGMCC 1.15760</strain>
    </source>
</reference>
<dbReference type="GO" id="GO:0006412">
    <property type="term" value="P:translation"/>
    <property type="evidence" value="ECO:0007669"/>
    <property type="project" value="UniProtKB-KW"/>
</dbReference>